<dbReference type="EC" id="2.7.4.6" evidence="3 12"/>
<evidence type="ECO:0000256" key="5">
    <source>
        <dbReference type="ARBA" id="ARBA00022679"/>
    </source>
</evidence>
<evidence type="ECO:0000256" key="4">
    <source>
        <dbReference type="ARBA" id="ARBA00017632"/>
    </source>
</evidence>
<evidence type="ECO:0000256" key="11">
    <source>
        <dbReference type="ARBA" id="ARBA00023080"/>
    </source>
</evidence>
<accession>A0AAW8TWJ2</accession>
<feature type="binding site" evidence="12 13">
    <location>
        <position position="113"/>
    </location>
    <ligand>
        <name>ATP</name>
        <dbReference type="ChEBI" id="CHEBI:30616"/>
    </ligand>
</feature>
<feature type="binding site" evidence="12 13">
    <location>
        <position position="86"/>
    </location>
    <ligand>
        <name>ATP</name>
        <dbReference type="ChEBI" id="CHEBI:30616"/>
    </ligand>
</feature>
<feature type="binding site" evidence="12 13">
    <location>
        <position position="92"/>
    </location>
    <ligand>
        <name>ATP</name>
        <dbReference type="ChEBI" id="CHEBI:30616"/>
    </ligand>
</feature>
<dbReference type="SMART" id="SM00562">
    <property type="entry name" value="NDK"/>
    <property type="match status" value="1"/>
</dbReference>
<comment type="catalytic activity">
    <reaction evidence="12">
        <text>a ribonucleoside 5'-diphosphate + ATP = a ribonucleoside 5'-triphosphate + ADP</text>
        <dbReference type="Rhea" id="RHEA:18113"/>
        <dbReference type="ChEBI" id="CHEBI:30616"/>
        <dbReference type="ChEBI" id="CHEBI:57930"/>
        <dbReference type="ChEBI" id="CHEBI:61557"/>
        <dbReference type="ChEBI" id="CHEBI:456216"/>
        <dbReference type="EC" id="2.7.4.6"/>
    </reaction>
</comment>
<dbReference type="PRINTS" id="PR01243">
    <property type="entry name" value="NUCDPKINASE"/>
</dbReference>
<keyword evidence="8 12" id="KW-0418">Kinase</keyword>
<keyword evidence="6 12" id="KW-0479">Metal-binding</keyword>
<comment type="catalytic activity">
    <reaction evidence="12 15">
        <text>a 2'-deoxyribonucleoside 5'-diphosphate + ATP = a 2'-deoxyribonucleoside 5'-triphosphate + ADP</text>
        <dbReference type="Rhea" id="RHEA:44640"/>
        <dbReference type="ChEBI" id="CHEBI:30616"/>
        <dbReference type="ChEBI" id="CHEBI:61560"/>
        <dbReference type="ChEBI" id="CHEBI:73316"/>
        <dbReference type="ChEBI" id="CHEBI:456216"/>
        <dbReference type="EC" id="2.7.4.6"/>
    </reaction>
</comment>
<dbReference type="PANTHER" id="PTHR11349">
    <property type="entry name" value="NUCLEOSIDE DIPHOSPHATE KINASE"/>
    <property type="match status" value="1"/>
</dbReference>
<dbReference type="SUPFAM" id="SSF54919">
    <property type="entry name" value="Nucleoside diphosphate kinase, NDK"/>
    <property type="match status" value="1"/>
</dbReference>
<evidence type="ECO:0000256" key="15">
    <source>
        <dbReference type="RuleBase" id="RU004013"/>
    </source>
</evidence>
<keyword evidence="12" id="KW-0963">Cytoplasm</keyword>
<comment type="similarity">
    <text evidence="2 12 13 14">Belongs to the NDK family.</text>
</comment>
<dbReference type="GO" id="GO:0006183">
    <property type="term" value="P:GTP biosynthetic process"/>
    <property type="evidence" value="ECO:0007669"/>
    <property type="project" value="UniProtKB-UniRule"/>
</dbReference>
<reference evidence="17" key="1">
    <citation type="submission" date="2023-03" db="EMBL/GenBank/DDBJ databases">
        <authorList>
            <person name="Shen W."/>
            <person name="Cai J."/>
        </authorList>
    </citation>
    <scope>NUCLEOTIDE SEQUENCE</scope>
    <source>
        <strain evidence="17">B226-2</strain>
    </source>
</reference>
<name>A0AAW8TWJ2_9ENTE</name>
<dbReference type="GO" id="GO:0006241">
    <property type="term" value="P:CTP biosynthetic process"/>
    <property type="evidence" value="ECO:0007669"/>
    <property type="project" value="UniProtKB-UniRule"/>
</dbReference>
<feature type="binding site" evidence="12 13">
    <location>
        <position position="103"/>
    </location>
    <ligand>
        <name>ATP</name>
        <dbReference type="ChEBI" id="CHEBI:30616"/>
    </ligand>
</feature>
<comment type="caution">
    <text evidence="17">The sequence shown here is derived from an EMBL/GenBank/DDBJ whole genome shotgun (WGS) entry which is preliminary data.</text>
</comment>
<dbReference type="FunFam" id="3.30.70.141:FF:000003">
    <property type="entry name" value="Nucleoside diphosphate kinase"/>
    <property type="match status" value="1"/>
</dbReference>
<feature type="active site" description="Pros-phosphohistidine intermediate" evidence="12 13">
    <location>
        <position position="116"/>
    </location>
</feature>
<dbReference type="InterPro" id="IPR034907">
    <property type="entry name" value="NDK-like_dom"/>
</dbReference>
<evidence type="ECO:0000256" key="14">
    <source>
        <dbReference type="RuleBase" id="RU004011"/>
    </source>
</evidence>
<evidence type="ECO:0000256" key="13">
    <source>
        <dbReference type="PROSITE-ProRule" id="PRU00706"/>
    </source>
</evidence>
<evidence type="ECO:0000256" key="3">
    <source>
        <dbReference type="ARBA" id="ARBA00012966"/>
    </source>
</evidence>
<keyword evidence="7 12" id="KW-0547">Nucleotide-binding</keyword>
<evidence type="ECO:0000313" key="18">
    <source>
        <dbReference type="Proteomes" id="UP001256711"/>
    </source>
</evidence>
<comment type="cofactor">
    <cofactor evidence="1 12">
        <name>Mg(2+)</name>
        <dbReference type="ChEBI" id="CHEBI:18420"/>
    </cofactor>
</comment>
<sequence>MTEQTLVIIKPDGVRHNLIGRILQRFEDRRLVISHMRLDTMTEELARKHYAHLQDRPFFQEILDYMTSGPVVYLVLEGENIIQLVRTMVGVTDGAKAAPGTIRGDFATNKSENIIHASDSPEAARAEIERFFGKVPAIIECVS</sequence>
<keyword evidence="10 12" id="KW-0460">Magnesium</keyword>
<evidence type="ECO:0000256" key="7">
    <source>
        <dbReference type="ARBA" id="ARBA00022741"/>
    </source>
</evidence>
<dbReference type="AlphaFoldDB" id="A0AAW8TWJ2"/>
<keyword evidence="11 12" id="KW-0546">Nucleotide metabolism</keyword>
<evidence type="ECO:0000259" key="16">
    <source>
        <dbReference type="SMART" id="SM00562"/>
    </source>
</evidence>
<organism evidence="17 18">
    <name type="scientific">Enterococcus asini</name>
    <dbReference type="NCBI Taxonomy" id="57732"/>
    <lineage>
        <taxon>Bacteria</taxon>
        <taxon>Bacillati</taxon>
        <taxon>Bacillota</taxon>
        <taxon>Bacilli</taxon>
        <taxon>Lactobacillales</taxon>
        <taxon>Enterococcaceae</taxon>
        <taxon>Enterococcus</taxon>
    </lineage>
</organism>
<dbReference type="InterPro" id="IPR036850">
    <property type="entry name" value="NDK-like_dom_sf"/>
</dbReference>
<dbReference type="CDD" id="cd04413">
    <property type="entry name" value="NDPk_I"/>
    <property type="match status" value="1"/>
</dbReference>
<dbReference type="NCBIfam" id="NF001908">
    <property type="entry name" value="PRK00668.1"/>
    <property type="match status" value="1"/>
</dbReference>
<evidence type="ECO:0000256" key="2">
    <source>
        <dbReference type="ARBA" id="ARBA00008142"/>
    </source>
</evidence>
<feature type="binding site" evidence="12 13">
    <location>
        <position position="10"/>
    </location>
    <ligand>
        <name>ATP</name>
        <dbReference type="ChEBI" id="CHEBI:30616"/>
    </ligand>
</feature>
<dbReference type="Pfam" id="PF00334">
    <property type="entry name" value="NDK"/>
    <property type="match status" value="1"/>
</dbReference>
<dbReference type="GO" id="GO:0004550">
    <property type="term" value="F:nucleoside diphosphate kinase activity"/>
    <property type="evidence" value="ECO:0007669"/>
    <property type="project" value="UniProtKB-UniRule"/>
</dbReference>
<evidence type="ECO:0000256" key="6">
    <source>
        <dbReference type="ARBA" id="ARBA00022723"/>
    </source>
</evidence>
<protein>
    <recommendedName>
        <fullName evidence="4 12">Nucleoside diphosphate kinase</fullName>
        <shortName evidence="12">NDK</shortName>
        <shortName evidence="12">NDP kinase</shortName>
        <ecNumber evidence="3 12">2.7.4.6</ecNumber>
    </recommendedName>
    <alternativeName>
        <fullName evidence="12">Nucleoside-2-P kinase</fullName>
    </alternativeName>
</protein>
<evidence type="ECO:0000313" key="17">
    <source>
        <dbReference type="EMBL" id="MDT2809302.1"/>
    </source>
</evidence>
<gene>
    <name evidence="12 17" type="primary">ndk</name>
    <name evidence="17" type="ORF">P7H43_02180</name>
</gene>
<dbReference type="HAMAP" id="MF_00451">
    <property type="entry name" value="NDP_kinase"/>
    <property type="match status" value="1"/>
</dbReference>
<dbReference type="PROSITE" id="PS00469">
    <property type="entry name" value="NDPK"/>
    <property type="match status" value="1"/>
</dbReference>
<feature type="binding site" evidence="12 13">
    <location>
        <position position="58"/>
    </location>
    <ligand>
        <name>ATP</name>
        <dbReference type="ChEBI" id="CHEBI:30616"/>
    </ligand>
</feature>
<keyword evidence="5 12" id="KW-0808">Transferase</keyword>
<dbReference type="GO" id="GO:0006228">
    <property type="term" value="P:UTP biosynthetic process"/>
    <property type="evidence" value="ECO:0007669"/>
    <property type="project" value="UniProtKB-UniRule"/>
</dbReference>
<dbReference type="GO" id="GO:0005524">
    <property type="term" value="F:ATP binding"/>
    <property type="evidence" value="ECO:0007669"/>
    <property type="project" value="UniProtKB-UniRule"/>
</dbReference>
<dbReference type="GO" id="GO:0046872">
    <property type="term" value="F:metal ion binding"/>
    <property type="evidence" value="ECO:0007669"/>
    <property type="project" value="UniProtKB-KW"/>
</dbReference>
<evidence type="ECO:0000256" key="10">
    <source>
        <dbReference type="ARBA" id="ARBA00022842"/>
    </source>
</evidence>
<evidence type="ECO:0000256" key="8">
    <source>
        <dbReference type="ARBA" id="ARBA00022777"/>
    </source>
</evidence>
<dbReference type="Proteomes" id="UP001256711">
    <property type="component" value="Unassembled WGS sequence"/>
</dbReference>
<dbReference type="InterPro" id="IPR001564">
    <property type="entry name" value="Nucleoside_diP_kinase"/>
</dbReference>
<keyword evidence="9 12" id="KW-0067">ATP-binding</keyword>
<evidence type="ECO:0000256" key="1">
    <source>
        <dbReference type="ARBA" id="ARBA00001946"/>
    </source>
</evidence>
<proteinExistence type="inferred from homology"/>
<dbReference type="GO" id="GO:0005737">
    <property type="term" value="C:cytoplasm"/>
    <property type="evidence" value="ECO:0007669"/>
    <property type="project" value="UniProtKB-SubCell"/>
</dbReference>
<evidence type="ECO:0000256" key="9">
    <source>
        <dbReference type="ARBA" id="ARBA00022840"/>
    </source>
</evidence>
<dbReference type="InterPro" id="IPR023005">
    <property type="entry name" value="Nucleoside_diP_kinase_AS"/>
</dbReference>
<dbReference type="EMBL" id="JARQBJ010000001">
    <property type="protein sequence ID" value="MDT2809302.1"/>
    <property type="molecule type" value="Genomic_DNA"/>
</dbReference>
<dbReference type="PROSITE" id="PS51374">
    <property type="entry name" value="NDPK_LIKE"/>
    <property type="match status" value="1"/>
</dbReference>
<evidence type="ECO:0000256" key="12">
    <source>
        <dbReference type="HAMAP-Rule" id="MF_00451"/>
    </source>
</evidence>
<comment type="subcellular location">
    <subcellularLocation>
        <location evidence="12">Cytoplasm</location>
    </subcellularLocation>
</comment>
<dbReference type="GeneID" id="78365346"/>
<dbReference type="RefSeq" id="WP_010754056.1">
    <property type="nucleotide sequence ID" value="NZ_CABJBY010000004.1"/>
</dbReference>
<comment type="subunit">
    <text evidence="12">Homotetramer.</text>
</comment>
<dbReference type="Gene3D" id="3.30.70.141">
    <property type="entry name" value="Nucleoside diphosphate kinase-like domain"/>
    <property type="match status" value="1"/>
</dbReference>
<keyword evidence="12" id="KW-0597">Phosphoprotein</keyword>
<comment type="function">
    <text evidence="12">Major role in the synthesis of nucleoside triphosphates other than ATP. The ATP gamma phosphate is transferred to the NDP beta phosphate via a ping-pong mechanism, using a phosphorylated active-site intermediate.</text>
</comment>
<feature type="domain" description="Nucleoside diphosphate kinase-like" evidence="16">
    <location>
        <begin position="2"/>
        <end position="139"/>
    </location>
</feature>